<feature type="region of interest" description="Disordered" evidence="2">
    <location>
        <begin position="209"/>
        <end position="261"/>
    </location>
</feature>
<reference evidence="3" key="2">
    <citation type="submission" date="2020-02" db="EMBL/GenBank/DDBJ databases">
        <title>Esox lucius (northern pike) genome, fEsoLuc1, primary haplotype.</title>
        <authorList>
            <person name="Myers G."/>
            <person name="Karagic N."/>
            <person name="Meyer A."/>
            <person name="Pippel M."/>
            <person name="Reichard M."/>
            <person name="Winkler S."/>
            <person name="Tracey A."/>
            <person name="Sims Y."/>
            <person name="Howe K."/>
            <person name="Rhie A."/>
            <person name="Formenti G."/>
            <person name="Durbin R."/>
            <person name="Fedrigo O."/>
            <person name="Jarvis E.D."/>
        </authorList>
    </citation>
    <scope>NUCLEOTIDE SEQUENCE [LARGE SCALE GENOMIC DNA]</scope>
</reference>
<feature type="compositionally biased region" description="Pro residues" evidence="2">
    <location>
        <begin position="31"/>
        <end position="46"/>
    </location>
</feature>
<dbReference type="PANTHER" id="PTHR36170:SF1">
    <property type="entry name" value="CENTROSOMAL PROTEIN OF 89 KDA"/>
    <property type="match status" value="1"/>
</dbReference>
<dbReference type="GO" id="GO:0007268">
    <property type="term" value="P:chemical synaptic transmission"/>
    <property type="evidence" value="ECO:0007669"/>
    <property type="project" value="InterPro"/>
</dbReference>
<reference evidence="4" key="1">
    <citation type="journal article" date="2014" name="PLoS ONE">
        <title>The genome and linkage map of the northern pike (Esox lucius): conserved synteny revealed between the salmonid sister group and the Neoteleostei.</title>
        <authorList>
            <person name="Rondeau E.B."/>
            <person name="Minkley D.R."/>
            <person name="Leong J.S."/>
            <person name="Messmer A.M."/>
            <person name="Jantzen J.R."/>
            <person name="von Schalburg K.R."/>
            <person name="Lemon C."/>
            <person name="Bird N.H."/>
            <person name="Koop B.F."/>
        </authorList>
    </citation>
    <scope>NUCLEOTIDE SEQUENCE</scope>
</reference>
<reference evidence="3" key="4">
    <citation type="submission" date="2025-09" db="UniProtKB">
        <authorList>
            <consortium name="Ensembl"/>
        </authorList>
    </citation>
    <scope>IDENTIFICATION</scope>
</reference>
<evidence type="ECO:0000313" key="3">
    <source>
        <dbReference type="Ensembl" id="ENSELUP00000038241.3"/>
    </source>
</evidence>
<reference evidence="3" key="3">
    <citation type="submission" date="2025-08" db="UniProtKB">
        <authorList>
            <consortium name="Ensembl"/>
        </authorList>
    </citation>
    <scope>IDENTIFICATION</scope>
</reference>
<dbReference type="InterPro" id="IPR033545">
    <property type="entry name" value="CEP89"/>
</dbReference>
<feature type="region of interest" description="Disordered" evidence="2">
    <location>
        <begin position="107"/>
        <end position="183"/>
    </location>
</feature>
<feature type="region of interest" description="Disordered" evidence="2">
    <location>
        <begin position="25"/>
        <end position="51"/>
    </location>
</feature>
<dbReference type="GO" id="GO:0060271">
    <property type="term" value="P:cilium assembly"/>
    <property type="evidence" value="ECO:0007669"/>
    <property type="project" value="InterPro"/>
</dbReference>
<dbReference type="STRING" id="8010.ENSELUP00000038241"/>
<sequence length="814" mass="92339">MSKFSFRRSEKKAFRHIAHGLVPAATIAPRPAVPRTPPPRSPYPSPERPRSALAAAILSSSLIGQTFVVPPGRPRSFSESDCSQALTTLEPYATTALYTRDKWPESLSCRPRLPSPARSEDKYEHDDDEEEDIEQEELSDEEPCHVYQSLDRQRRRSSSDREDLYAHPVKQGRVQSEDEVETDDSAFDIVSPLPAGVDEVQQSAVNKSDVLSAPVTPSPNLKQRPLSSSSRGAMPSPDLSKESISTSKKRTKKSGIRSDENLEESGAYREVLKMQQDLVRSLTKQNQVLGADKRDLEQRCTEQSFQLQQSFQRIQSLEKEFSKAPETMAGQQAELLNLRHQAQELVDENDSLKMTVHRLNVELSRYQTRFRPLTKEEGSRTRGLPPKGPAPPWLLDMKYLSPLLLAYEDRLTEKESLLEALEDDLHRFRGRVEEVVQENEKLHQELKESGGVSHKEWRQLQEQARLVLQENQVLIQQLEVQHAKATDSHGRHLTEVSKLSKQLMLLEAEKQKLEQELEDTKMELQALQTDHLQARCHLENSVSLDEHHSVTTKLKRQLEADSSRQQSELEELQRRLSVLQAEKKSLVLDKTNLTADIKALEADLEASRHANRKAQRRIGLLKQQMQTSQEKEMTAHHYLASIVALAEKTTQERDQLVYMASSLEHDKQGVITRVLQGTLRLGKLQEKVKVYKQQAASSLGVLGQRLAEQEEDFAGRAASYQREILHLQKLVRDKQQDLDGVLQQKRYQPAIQGPDIQGRRQTAWSQASREEGRQPGHRHPGKKAAQSHTGRSRKGKAAESLATQTNYRKGIVGG</sequence>
<name>A0A3P9AAK8_ESOLU</name>
<feature type="compositionally biased region" description="Polar residues" evidence="2">
    <location>
        <begin position="218"/>
        <end position="231"/>
    </location>
</feature>
<organism evidence="3 4">
    <name type="scientific">Esox lucius</name>
    <name type="common">Northern pike</name>
    <dbReference type="NCBI Taxonomy" id="8010"/>
    <lineage>
        <taxon>Eukaryota</taxon>
        <taxon>Metazoa</taxon>
        <taxon>Chordata</taxon>
        <taxon>Craniata</taxon>
        <taxon>Vertebrata</taxon>
        <taxon>Euteleostomi</taxon>
        <taxon>Actinopterygii</taxon>
        <taxon>Neopterygii</taxon>
        <taxon>Teleostei</taxon>
        <taxon>Protacanthopterygii</taxon>
        <taxon>Esociformes</taxon>
        <taxon>Esocidae</taxon>
        <taxon>Esox</taxon>
    </lineage>
</organism>
<proteinExistence type="predicted"/>
<evidence type="ECO:0000256" key="2">
    <source>
        <dbReference type="SAM" id="MobiDB-lite"/>
    </source>
</evidence>
<keyword evidence="1" id="KW-0175">Coiled coil</keyword>
<feature type="compositionally biased region" description="Acidic residues" evidence="2">
    <location>
        <begin position="126"/>
        <end position="141"/>
    </location>
</feature>
<dbReference type="Gene3D" id="1.10.287.1490">
    <property type="match status" value="1"/>
</dbReference>
<feature type="region of interest" description="Disordered" evidence="2">
    <location>
        <begin position="746"/>
        <end position="814"/>
    </location>
</feature>
<feature type="coiled-coil region" evidence="1">
    <location>
        <begin position="328"/>
        <end position="362"/>
    </location>
</feature>
<dbReference type="GeneTree" id="ENSGT00940000166619"/>
<dbReference type="AlphaFoldDB" id="A0A3P9AAK8"/>
<dbReference type="GO" id="GO:0045202">
    <property type="term" value="C:synapse"/>
    <property type="evidence" value="ECO:0007669"/>
    <property type="project" value="GOC"/>
</dbReference>
<dbReference type="GO" id="GO:0097539">
    <property type="term" value="C:ciliary transition fiber"/>
    <property type="evidence" value="ECO:0007669"/>
    <property type="project" value="TreeGrafter"/>
</dbReference>
<feature type="coiled-coil region" evidence="1">
    <location>
        <begin position="496"/>
        <end position="530"/>
    </location>
</feature>
<dbReference type="Ensembl" id="ENSELUT00000028511.3">
    <property type="protein sequence ID" value="ENSELUP00000038241.3"/>
    <property type="gene ID" value="ENSELUG00000018075.3"/>
</dbReference>
<keyword evidence="4" id="KW-1185">Reference proteome</keyword>
<feature type="coiled-coil region" evidence="1">
    <location>
        <begin position="404"/>
        <end position="445"/>
    </location>
</feature>
<dbReference type="Proteomes" id="UP000265140">
    <property type="component" value="Chromosome 17"/>
</dbReference>
<gene>
    <name evidence="3" type="primary">CEP89</name>
</gene>
<accession>A0A3P9AAK8</accession>
<evidence type="ECO:0000313" key="4">
    <source>
        <dbReference type="Proteomes" id="UP000265140"/>
    </source>
</evidence>
<dbReference type="GO" id="GO:0007005">
    <property type="term" value="P:mitochondrion organization"/>
    <property type="evidence" value="ECO:0007669"/>
    <property type="project" value="InterPro"/>
</dbReference>
<dbReference type="GO" id="GO:0005814">
    <property type="term" value="C:centriole"/>
    <property type="evidence" value="ECO:0007669"/>
    <property type="project" value="InterPro"/>
</dbReference>
<feature type="coiled-coil region" evidence="1">
    <location>
        <begin position="555"/>
        <end position="631"/>
    </location>
</feature>
<protein>
    <recommendedName>
        <fullName evidence="5">Centrosomal protein of 89 kDa</fullName>
    </recommendedName>
</protein>
<evidence type="ECO:0000256" key="1">
    <source>
        <dbReference type="SAM" id="Coils"/>
    </source>
</evidence>
<evidence type="ECO:0008006" key="5">
    <source>
        <dbReference type="Google" id="ProtNLM"/>
    </source>
</evidence>
<dbReference type="PANTHER" id="PTHR36170">
    <property type="entry name" value="CENTROSOMAL PROTEIN OF 89 KDA"/>
    <property type="match status" value="1"/>
</dbReference>
<dbReference type="Bgee" id="ENSELUG00000018075">
    <property type="expression patterns" value="Expressed in camera-type eye and 9 other cell types or tissues"/>
</dbReference>